<gene>
    <name evidence="2" type="ORF">NNL22_07285</name>
</gene>
<dbReference type="Gene3D" id="3.10.450.50">
    <property type="match status" value="1"/>
</dbReference>
<dbReference type="AlphaFoldDB" id="A0A9E8HLM2"/>
<accession>A0A9E8HLM2</accession>
<dbReference type="InterPro" id="IPR032710">
    <property type="entry name" value="NTF2-like_dom_sf"/>
</dbReference>
<dbReference type="Pfam" id="PF12680">
    <property type="entry name" value="SnoaL_2"/>
    <property type="match status" value="1"/>
</dbReference>
<reference evidence="2" key="1">
    <citation type="submission" date="2022-07" db="EMBL/GenBank/DDBJ databases">
        <title>Alkalimarinus sp. nov., isolated from gut of a Alitta virens.</title>
        <authorList>
            <person name="Yang A.I."/>
            <person name="Shin N.-R."/>
        </authorList>
    </citation>
    <scope>NUCLEOTIDE SEQUENCE</scope>
    <source>
        <strain evidence="2">FA028</strain>
    </source>
</reference>
<dbReference type="KEGG" id="asem:NNL22_07285"/>
<dbReference type="Proteomes" id="UP001164472">
    <property type="component" value="Chromosome"/>
</dbReference>
<name>A0A9E8HLM2_9ALTE</name>
<dbReference type="EMBL" id="CP101527">
    <property type="protein sequence ID" value="UZW76382.1"/>
    <property type="molecule type" value="Genomic_DNA"/>
</dbReference>
<dbReference type="SUPFAM" id="SSF54427">
    <property type="entry name" value="NTF2-like"/>
    <property type="match status" value="1"/>
</dbReference>
<evidence type="ECO:0000313" key="3">
    <source>
        <dbReference type="Proteomes" id="UP001164472"/>
    </source>
</evidence>
<dbReference type="RefSeq" id="WP_251811875.1">
    <property type="nucleotide sequence ID" value="NZ_CP101527.1"/>
</dbReference>
<protein>
    <submittedName>
        <fullName evidence="2">Nuclear transport factor 2 family protein</fullName>
    </submittedName>
</protein>
<sequence>MSKEKQLIQTFYTAFKARDHVSMAKCYHPDAVFRDEVFSLKGEYIGAMWQMLCERGADMEMTFSVTETSGIVTAHWEPTYTFRQTGRIVHNIIDAEFEFKDGKIVNHVDRFNFWRWSRQALGVPGLVLGWSPFLRNKVSVMANKALQTFINKNK</sequence>
<proteinExistence type="predicted"/>
<feature type="domain" description="SnoaL-like" evidence="1">
    <location>
        <begin position="9"/>
        <end position="107"/>
    </location>
</feature>
<keyword evidence="3" id="KW-1185">Reference proteome</keyword>
<evidence type="ECO:0000259" key="1">
    <source>
        <dbReference type="Pfam" id="PF12680"/>
    </source>
</evidence>
<organism evidence="2 3">
    <name type="scientific">Alkalimarinus sediminis</name>
    <dbReference type="NCBI Taxonomy" id="1632866"/>
    <lineage>
        <taxon>Bacteria</taxon>
        <taxon>Pseudomonadati</taxon>
        <taxon>Pseudomonadota</taxon>
        <taxon>Gammaproteobacteria</taxon>
        <taxon>Alteromonadales</taxon>
        <taxon>Alteromonadaceae</taxon>
        <taxon>Alkalimarinus</taxon>
    </lineage>
</organism>
<evidence type="ECO:0000313" key="2">
    <source>
        <dbReference type="EMBL" id="UZW76382.1"/>
    </source>
</evidence>
<dbReference type="InterPro" id="IPR037401">
    <property type="entry name" value="SnoaL-like"/>
</dbReference>